<dbReference type="GeneID" id="100678080"/>
<feature type="repeat" description="ANK" evidence="1">
    <location>
        <begin position="151"/>
        <end position="183"/>
    </location>
</feature>
<feature type="repeat" description="ANK" evidence="1">
    <location>
        <begin position="217"/>
        <end position="249"/>
    </location>
</feature>
<organism evidence="2 3">
    <name type="scientific">Nasonia vitripennis</name>
    <name type="common">Parasitic wasp</name>
    <dbReference type="NCBI Taxonomy" id="7425"/>
    <lineage>
        <taxon>Eukaryota</taxon>
        <taxon>Metazoa</taxon>
        <taxon>Ecdysozoa</taxon>
        <taxon>Arthropoda</taxon>
        <taxon>Hexapoda</taxon>
        <taxon>Insecta</taxon>
        <taxon>Pterygota</taxon>
        <taxon>Neoptera</taxon>
        <taxon>Endopterygota</taxon>
        <taxon>Hymenoptera</taxon>
        <taxon>Apocrita</taxon>
        <taxon>Proctotrupomorpha</taxon>
        <taxon>Chalcidoidea</taxon>
        <taxon>Pteromalidae</taxon>
        <taxon>Pteromalinae</taxon>
        <taxon>Nasonia</taxon>
    </lineage>
</organism>
<accession>A0A7M7GGL1</accession>
<dbReference type="RefSeq" id="XP_003424743.1">
    <property type="nucleotide sequence ID" value="XM_003424695.5"/>
</dbReference>
<feature type="repeat" description="ANK" evidence="1">
    <location>
        <begin position="391"/>
        <end position="424"/>
    </location>
</feature>
<dbReference type="SUPFAM" id="SSF48403">
    <property type="entry name" value="Ankyrin repeat"/>
    <property type="match status" value="1"/>
</dbReference>
<protein>
    <submittedName>
        <fullName evidence="2">Uncharacterized protein</fullName>
    </submittedName>
</protein>
<reference evidence="2" key="1">
    <citation type="submission" date="2021-01" db="UniProtKB">
        <authorList>
            <consortium name="EnsemblMetazoa"/>
        </authorList>
    </citation>
    <scope>IDENTIFICATION</scope>
</reference>
<feature type="repeat" description="ANK" evidence="1">
    <location>
        <begin position="356"/>
        <end position="389"/>
    </location>
</feature>
<dbReference type="Pfam" id="PF12796">
    <property type="entry name" value="Ank_2"/>
    <property type="match status" value="2"/>
</dbReference>
<dbReference type="PROSITE" id="PS50088">
    <property type="entry name" value="ANK_REPEAT"/>
    <property type="match status" value="9"/>
</dbReference>
<dbReference type="SMART" id="SM00248">
    <property type="entry name" value="ANK"/>
    <property type="match status" value="10"/>
</dbReference>
<dbReference type="SMR" id="A0A7M7GGL1"/>
<dbReference type="PRINTS" id="PR01415">
    <property type="entry name" value="ANKYRIN"/>
</dbReference>
<dbReference type="AlphaFoldDB" id="A0A7M7GGL1"/>
<feature type="repeat" description="ANK" evidence="1">
    <location>
        <begin position="114"/>
        <end position="150"/>
    </location>
</feature>
<feature type="repeat" description="ANK" evidence="1">
    <location>
        <begin position="184"/>
        <end position="216"/>
    </location>
</feature>
<dbReference type="InterPro" id="IPR036770">
    <property type="entry name" value="Ankyrin_rpt-contain_sf"/>
</dbReference>
<proteinExistence type="predicted"/>
<keyword evidence="1" id="KW-0040">ANK repeat</keyword>
<dbReference type="PANTHER" id="PTHR24118">
    <property type="entry name" value="POTE ANKYRIN DOMAIN"/>
    <property type="match status" value="1"/>
</dbReference>
<dbReference type="Gene3D" id="1.25.40.20">
    <property type="entry name" value="Ankyrin repeat-containing domain"/>
    <property type="match status" value="3"/>
</dbReference>
<sequence>MFKGGIHYDRVLCQSLEEIFRERRYTPSEIKEFVSAPDNDYRNFMINLILKHDKYIIKSMRVSRKELRNLPLLWIAVLDSTCYLLIELLVRSGADVNQLYGLDHKAHYQIDLNEKSTILHALVQMNPKAKNERLVRLVLDHGADLEARDDNDLTALEFTVKYDRPRMFRILLKRGADFYARDSVGQTILYTAVEKDRVKMTKMLIEIGAKLQTRNNRGQSPLHLAVTNGRLRITKILLEKGADVNAADNEGTTPLLEAARSIDNIDKLLMLLIQHGADASARNHRGRNILHCLTQATELRHTADLVKILIERGASLEDKDHICSFQPLHMAVFQENYKLTRVFLDHGAKVDALAIDGLYPLYLATACAKSKTMMEILLKYGANVNQMTTYGHQTALHLACLLFKNDERIMILLSAGADVLAEDRYGSTPFGRIDPSHVTKPESFFIIKELALIKATQPSITLKDEKKIERHPETRNHYRDCKEQIERMKVRKFNNTCTFFELLTKCHCQIAKLMRNPEFEINFNSYDFSEISHYTGDLRVSFERAKKHYHYVLEQENLIDDAVCNNLPYLVIRLIVHYICNCCKNAK</sequence>
<dbReference type="InParanoid" id="A0A7M7GGL1"/>
<name>A0A7M7GGL1_NASVI</name>
<dbReference type="KEGG" id="nvi:100678080"/>
<dbReference type="PANTHER" id="PTHR24118:SF99">
    <property type="entry name" value="POTE ANKYRIN DOMAIN FAMILY MEMBER 3C-RELATED"/>
    <property type="match status" value="1"/>
</dbReference>
<evidence type="ECO:0000313" key="2">
    <source>
        <dbReference type="EnsemblMetazoa" id="XP_003424743"/>
    </source>
</evidence>
<dbReference type="PROSITE" id="PS50297">
    <property type="entry name" value="ANK_REP_REGION"/>
    <property type="match status" value="4"/>
</dbReference>
<feature type="repeat" description="ANK" evidence="1">
    <location>
        <begin position="323"/>
        <end position="355"/>
    </location>
</feature>
<dbReference type="EnsemblMetazoa" id="XM_003424695">
    <property type="protein sequence ID" value="XP_003424743"/>
    <property type="gene ID" value="LOC100678080"/>
</dbReference>
<evidence type="ECO:0000256" key="1">
    <source>
        <dbReference type="PROSITE-ProRule" id="PRU00023"/>
    </source>
</evidence>
<dbReference type="Proteomes" id="UP000002358">
    <property type="component" value="Chromosome 5"/>
</dbReference>
<evidence type="ECO:0000313" key="3">
    <source>
        <dbReference type="Proteomes" id="UP000002358"/>
    </source>
</evidence>
<dbReference type="InterPro" id="IPR002110">
    <property type="entry name" value="Ankyrin_rpt"/>
</dbReference>
<keyword evidence="3" id="KW-1185">Reference proteome</keyword>
<feature type="repeat" description="ANK" evidence="1">
    <location>
        <begin position="285"/>
        <end position="321"/>
    </location>
</feature>
<dbReference type="OrthoDB" id="539213at2759"/>
<feature type="repeat" description="ANK" evidence="1">
    <location>
        <begin position="250"/>
        <end position="284"/>
    </location>
</feature>